<reference evidence="3 4" key="1">
    <citation type="submission" date="2024-02" db="EMBL/GenBank/DDBJ databases">
        <authorList>
            <person name="Chen Y."/>
            <person name="Shah S."/>
            <person name="Dougan E. K."/>
            <person name="Thang M."/>
            <person name="Chan C."/>
        </authorList>
    </citation>
    <scope>NUCLEOTIDE SEQUENCE [LARGE SCALE GENOMIC DNA]</scope>
</reference>
<name>A0ABP0JJD2_9DINO</name>
<accession>A0ABP0JJD2</accession>
<organism evidence="3 4">
    <name type="scientific">Durusdinium trenchii</name>
    <dbReference type="NCBI Taxonomy" id="1381693"/>
    <lineage>
        <taxon>Eukaryota</taxon>
        <taxon>Sar</taxon>
        <taxon>Alveolata</taxon>
        <taxon>Dinophyceae</taxon>
        <taxon>Suessiales</taxon>
        <taxon>Symbiodiniaceae</taxon>
        <taxon>Durusdinium</taxon>
    </lineage>
</organism>
<evidence type="ECO:0000256" key="1">
    <source>
        <dbReference type="SAM" id="MobiDB-lite"/>
    </source>
</evidence>
<feature type="signal peptide" evidence="2">
    <location>
        <begin position="1"/>
        <end position="21"/>
    </location>
</feature>
<feature type="region of interest" description="Disordered" evidence="1">
    <location>
        <begin position="792"/>
        <end position="813"/>
    </location>
</feature>
<evidence type="ECO:0000313" key="3">
    <source>
        <dbReference type="EMBL" id="CAK9014507.1"/>
    </source>
</evidence>
<proteinExistence type="predicted"/>
<dbReference type="InterPro" id="IPR009080">
    <property type="entry name" value="tRNAsynth_Ia_anticodon-bd"/>
</dbReference>
<gene>
    <name evidence="3" type="ORF">CCMP2556_LOCUS11721</name>
</gene>
<keyword evidence="2" id="KW-0732">Signal</keyword>
<dbReference type="SUPFAM" id="SSF47323">
    <property type="entry name" value="Anticodon-binding domain of a subclass of class I aminoacyl-tRNA synthetases"/>
    <property type="match status" value="1"/>
</dbReference>
<dbReference type="Proteomes" id="UP001642484">
    <property type="component" value="Unassembled WGS sequence"/>
</dbReference>
<dbReference type="EMBL" id="CAXAMN010005558">
    <property type="protein sequence ID" value="CAK9014507.1"/>
    <property type="molecule type" value="Genomic_DNA"/>
</dbReference>
<feature type="chain" id="PRO_5047515437" evidence="2">
    <location>
        <begin position="22"/>
        <end position="873"/>
    </location>
</feature>
<protein>
    <submittedName>
        <fullName evidence="3">Uncharacterized protein</fullName>
    </submittedName>
</protein>
<dbReference type="Gene3D" id="1.20.120.1910">
    <property type="entry name" value="Cysteine-tRNA ligase, C-terminal anti-codon recognition domain"/>
    <property type="match status" value="1"/>
</dbReference>
<comment type="caution">
    <text evidence="3">The sequence shown here is derived from an EMBL/GenBank/DDBJ whole genome shotgun (WGS) entry which is preliminary data.</text>
</comment>
<evidence type="ECO:0000313" key="4">
    <source>
        <dbReference type="Proteomes" id="UP001642484"/>
    </source>
</evidence>
<keyword evidence="4" id="KW-1185">Reference proteome</keyword>
<sequence>MARLATLGLAIVACATTCAGGASRDARDFLGSCGVLVPQPFTCRGMPEWAAFLEATTENRAKGFQTDDALLGQAQWILQQWQDKPYPPQDFFKYLCSGPETPWPLADRFCLWGFVAALIVQSRHLMGSAEREDQKSADMDFGYATTVLGKEGSMDFLDSSPWPFSIIDAFININETNFMSYEAYAIQQPVTPPSVPLKSLHWQPPVELEKTQLPKKIRLAVVGSHATLSLEPVEMLRRFLSGVQVAPVFYGLEARWCQILGMCDQGTEALGKLFKDAEKDPYAYSWEIMSSQVDQIYQADRGLREAELILCTEPLAGCLMMLDSARARNRRLPLLGYLGVALLNNCPPDDMDLFWERLVALLEPKRPGQPAAQMAVNNLILSEQIYYQTGYRMPYVRAHGLYTNMGYAPTKPEEILIWRAPLFSYVTTRCAMMHFSVANPQLRMKFHFMEEDEHLSYSQVGSFKAVALIPWDHALMTFYELYTATIPLLMPGTEWMYRLLYQRGQLSVGERIYQTTMPGYTVPVARFADQEPASQAPGASSPAGGLGSAKAARGVAEDVLTRGLEAQDLDTAKQYLKAALELIQDMQYFLAVAENRTDEDSYTSMGVIRRSASSKTSAFVPQRAQPKHPEPWHPYTPFQMSPLDSNDWTRMRKGTWWLRRGVRFDAMRYWYQYSDFARFPGITYFSNLPDLMCMAESLDINDLSVQMRRYNEQSLVHSVCRGRVQQTKTKRRWVQGWEKDWLLCLRPLAPPTPGSQTALCLIEREKARIDKNYAEADKLRKLLRTNGIEVDDRDRSWTSRDGRRGPRPNHNDAMENEDAQALTLAMPGALSAALAAAPAVAPAATAPAVAPAAVPAAPVAAVPEAPAEVPAAS</sequence>
<evidence type="ECO:0000256" key="2">
    <source>
        <dbReference type="SAM" id="SignalP"/>
    </source>
</evidence>